<dbReference type="Pfam" id="PF08734">
    <property type="entry name" value="GYD"/>
    <property type="match status" value="1"/>
</dbReference>
<evidence type="ECO:0000313" key="1">
    <source>
        <dbReference type="EMBL" id="RCU48658.1"/>
    </source>
</evidence>
<accession>A0A368NDU0</accession>
<proteinExistence type="predicted"/>
<organism evidence="1 2">
    <name type="scientific">Haloplanus salinus</name>
    <dbReference type="NCBI Taxonomy" id="1126245"/>
    <lineage>
        <taxon>Archaea</taxon>
        <taxon>Methanobacteriati</taxon>
        <taxon>Methanobacteriota</taxon>
        <taxon>Stenosarchaea group</taxon>
        <taxon>Halobacteria</taxon>
        <taxon>Halobacteriales</taxon>
        <taxon>Haloferacaceae</taxon>
        <taxon>Haloplanus</taxon>
    </lineage>
</organism>
<gene>
    <name evidence="1" type="ORF">DU504_08510</name>
</gene>
<dbReference type="AlphaFoldDB" id="A0A368NDU0"/>
<reference evidence="1 2" key="1">
    <citation type="submission" date="2018-07" db="EMBL/GenBank/DDBJ databases">
        <title>Genome sequences of Haloplanus salinus JCM 18368T.</title>
        <authorList>
            <person name="Kim Y.B."/>
            <person name="Roh S.W."/>
        </authorList>
    </citation>
    <scope>NUCLEOTIDE SEQUENCE [LARGE SCALE GENOMIC DNA]</scope>
    <source>
        <strain evidence="1 2">JCM 18368</strain>
    </source>
</reference>
<evidence type="ECO:0000313" key="2">
    <source>
        <dbReference type="Proteomes" id="UP000252189"/>
    </source>
</evidence>
<keyword evidence="2" id="KW-1185">Reference proteome</keyword>
<dbReference type="Proteomes" id="UP000252189">
    <property type="component" value="Unassembled WGS sequence"/>
</dbReference>
<protein>
    <submittedName>
        <fullName evidence="1">GYD domain-containing protein</fullName>
    </submittedName>
</protein>
<dbReference type="EMBL" id="QPHM01000001">
    <property type="protein sequence ID" value="RCU48658.1"/>
    <property type="molecule type" value="Genomic_DNA"/>
</dbReference>
<sequence>METYISLVSYTGEGVQHMDESPDRLDDARDVAESMGGELAEFFLTMGRYDAVVIMEMPDAETATRAGITIAGAGAVRTETLRAFPEDEYRELIDGLP</sequence>
<dbReference type="InterPro" id="IPR014845">
    <property type="entry name" value="GYD/TTHA1554"/>
</dbReference>
<name>A0A368NDU0_9EURY</name>
<comment type="caution">
    <text evidence="1">The sequence shown here is derived from an EMBL/GenBank/DDBJ whole genome shotgun (WGS) entry which is preliminary data.</text>
</comment>